<evidence type="ECO:0000259" key="4">
    <source>
        <dbReference type="PROSITE" id="PS50975"/>
    </source>
</evidence>
<dbReference type="SMART" id="SM00226">
    <property type="entry name" value="LMWPc"/>
    <property type="match status" value="1"/>
</dbReference>
<dbReference type="InterPro" id="IPR011761">
    <property type="entry name" value="ATP-grasp"/>
</dbReference>
<dbReference type="PROSITE" id="PS50975">
    <property type="entry name" value="ATP_GRASP"/>
    <property type="match status" value="1"/>
</dbReference>
<dbReference type="SUPFAM" id="SSF52788">
    <property type="entry name" value="Phosphotyrosine protein phosphatases I"/>
    <property type="match status" value="1"/>
</dbReference>
<dbReference type="InterPro" id="IPR023485">
    <property type="entry name" value="Ptyr_pPase"/>
</dbReference>
<dbReference type="AlphaFoldDB" id="A0A1D8IPY3"/>
<keyword evidence="6" id="KW-1185">Reference proteome</keyword>
<dbReference type="GO" id="GO:0004725">
    <property type="term" value="F:protein tyrosine phosphatase activity"/>
    <property type="evidence" value="ECO:0007669"/>
    <property type="project" value="UniProtKB-EC"/>
</dbReference>
<feature type="domain" description="ATP-grasp" evidence="4">
    <location>
        <begin position="126"/>
        <end position="311"/>
    </location>
</feature>
<dbReference type="EC" id="3.1.3.48" evidence="1"/>
<dbReference type="Gene3D" id="3.30.1490.20">
    <property type="entry name" value="ATP-grasp fold, A domain"/>
    <property type="match status" value="1"/>
</dbReference>
<accession>A0A1D8IPY3</accession>
<dbReference type="InterPro" id="IPR036196">
    <property type="entry name" value="Ptyr_pPase_sf"/>
</dbReference>
<dbReference type="GO" id="GO:0005524">
    <property type="term" value="F:ATP binding"/>
    <property type="evidence" value="ECO:0007669"/>
    <property type="project" value="UniProtKB-UniRule"/>
</dbReference>
<evidence type="ECO:0000313" key="5">
    <source>
        <dbReference type="EMBL" id="AOU98511.1"/>
    </source>
</evidence>
<dbReference type="Gene3D" id="3.30.470.20">
    <property type="entry name" value="ATP-grasp fold, B domain"/>
    <property type="match status" value="1"/>
</dbReference>
<reference evidence="6" key="1">
    <citation type="submission" date="2016-09" db="EMBL/GenBank/DDBJ databases">
        <title>Acidihalobacter prosperus F5.</title>
        <authorList>
            <person name="Khaleque H.N."/>
            <person name="Ramsay J.P."/>
            <person name="Kaksonen A.H."/>
            <person name="Boxall N.J."/>
            <person name="Watkin E.L.J."/>
        </authorList>
    </citation>
    <scope>NUCLEOTIDE SEQUENCE [LARGE SCALE GENOMIC DNA]</scope>
    <source>
        <strain evidence="6">F5</strain>
    </source>
</reference>
<dbReference type="EMBL" id="CP017415">
    <property type="protein sequence ID" value="AOU98511.1"/>
    <property type="molecule type" value="Genomic_DNA"/>
</dbReference>
<keyword evidence="3" id="KW-0067">ATP-binding</keyword>
<proteinExistence type="predicted"/>
<comment type="catalytic activity">
    <reaction evidence="2">
        <text>O-phospho-L-tyrosyl-[protein] + H2O = L-tyrosyl-[protein] + phosphate</text>
        <dbReference type="Rhea" id="RHEA:10684"/>
        <dbReference type="Rhea" id="RHEA-COMP:10136"/>
        <dbReference type="Rhea" id="RHEA-COMP:20101"/>
        <dbReference type="ChEBI" id="CHEBI:15377"/>
        <dbReference type="ChEBI" id="CHEBI:43474"/>
        <dbReference type="ChEBI" id="CHEBI:46858"/>
        <dbReference type="ChEBI" id="CHEBI:61978"/>
        <dbReference type="EC" id="3.1.3.48"/>
    </reaction>
</comment>
<sequence length="572" mass="64917">MNHRAINAEKVLVLGDDTRSFLSIVRSLGRQGLEVHASPFNFRAPALKSRYIKRIHWLPYYLGDGSEWLNAIKQLLLKESYKLIIPCDERTLLPLHWHRDEIGKIAGIAIPAANGVEIFFDKHKTRLLADSLGIPIAKGGYLSPDDNLKQLIAETGLPMAIKPTASYTADRLYSRNKIIIAYDETAVQAGLEAARDQPHIYEGFFPGQGVGLSILAHKGNVLQAFEHHRVHELQGASYYRVSASISPPLMDAVQKMMQATQYTGIAMTEFRINHETSEWILLEINARPWGSLPLPIALGIDFPFRWYQLLTHGVEIPMQNYRIGIYGRNLIPDIRYLRAQLQALRRQPLRLTRFMLSTISEYLRIFTKREVHDVFVIDDPAPVWQELRIILRDIFTRMSTHLSVWGRFRDRRLLTKALALQDTAEIAVVCQGNICRSPFAGAFLENALSQSMTSRFQVRSYGNLPREGITSPANALQAAKSYGIDLTRHRSRHFTHEAATRAQLIIVFDEINRRWIDERYPTLRVPILFLGSFGTHDRTIADPDGGTPTQFDQTYRLIAEATTGLAGRICNG</sequence>
<dbReference type="Proteomes" id="UP000095401">
    <property type="component" value="Chromosome"/>
</dbReference>
<organism evidence="5 6">
    <name type="scientific">Acidihalobacter yilgarnensis</name>
    <dbReference type="NCBI Taxonomy" id="2819280"/>
    <lineage>
        <taxon>Bacteria</taxon>
        <taxon>Pseudomonadati</taxon>
        <taxon>Pseudomonadota</taxon>
        <taxon>Gammaproteobacteria</taxon>
        <taxon>Chromatiales</taxon>
        <taxon>Ectothiorhodospiraceae</taxon>
        <taxon>Acidihalobacter</taxon>
    </lineage>
</organism>
<dbReference type="SUPFAM" id="SSF56059">
    <property type="entry name" value="Glutathione synthetase ATP-binding domain-like"/>
    <property type="match status" value="1"/>
</dbReference>
<dbReference type="KEGG" id="aprs:BI364_11600"/>
<dbReference type="InterPro" id="IPR050438">
    <property type="entry name" value="LMW_PTPase"/>
</dbReference>
<dbReference type="PANTHER" id="PTHR11717">
    <property type="entry name" value="LOW MOLECULAR WEIGHT PROTEIN TYROSINE PHOSPHATASE"/>
    <property type="match status" value="1"/>
</dbReference>
<protein>
    <recommendedName>
        <fullName evidence="1">protein-tyrosine-phosphatase</fullName>
        <ecNumber evidence="1">3.1.3.48</ecNumber>
    </recommendedName>
</protein>
<evidence type="ECO:0000256" key="2">
    <source>
        <dbReference type="ARBA" id="ARBA00051722"/>
    </source>
</evidence>
<name>A0A1D8IPY3_9GAMM</name>
<dbReference type="PANTHER" id="PTHR11717:SF31">
    <property type="entry name" value="LOW MOLECULAR WEIGHT PROTEIN-TYROSINE-PHOSPHATASE ETP-RELATED"/>
    <property type="match status" value="1"/>
</dbReference>
<dbReference type="Pfam" id="PF01451">
    <property type="entry name" value="LMWPc"/>
    <property type="match status" value="1"/>
</dbReference>
<keyword evidence="3" id="KW-0547">Nucleotide-binding</keyword>
<dbReference type="InterPro" id="IPR013815">
    <property type="entry name" value="ATP_grasp_subdomain_1"/>
</dbReference>
<evidence type="ECO:0000256" key="3">
    <source>
        <dbReference type="PROSITE-ProRule" id="PRU00409"/>
    </source>
</evidence>
<dbReference type="GO" id="GO:0046872">
    <property type="term" value="F:metal ion binding"/>
    <property type="evidence" value="ECO:0007669"/>
    <property type="project" value="InterPro"/>
</dbReference>
<gene>
    <name evidence="5" type="ORF">BI364_11600</name>
</gene>
<evidence type="ECO:0000256" key="1">
    <source>
        <dbReference type="ARBA" id="ARBA00013064"/>
    </source>
</evidence>
<evidence type="ECO:0000313" key="6">
    <source>
        <dbReference type="Proteomes" id="UP000095401"/>
    </source>
</evidence>
<dbReference type="Gene3D" id="3.40.50.2300">
    <property type="match status" value="1"/>
</dbReference>